<proteinExistence type="predicted"/>
<feature type="transmembrane region" description="Helical" evidence="1">
    <location>
        <begin position="12"/>
        <end position="31"/>
    </location>
</feature>
<evidence type="ECO:0000313" key="2">
    <source>
        <dbReference type="EMBL" id="HIT75515.1"/>
    </source>
</evidence>
<sequence>MEVRPGVVVARSVGLIALVSGAVAVGFVLGMSRPRRRTLDHGAERALRE</sequence>
<dbReference type="AlphaFoldDB" id="A0A9D1GZ90"/>
<evidence type="ECO:0000256" key="1">
    <source>
        <dbReference type="SAM" id="Phobius"/>
    </source>
</evidence>
<organism evidence="2 3">
    <name type="scientific">Candidatus Avipropionibacterium avicola</name>
    <dbReference type="NCBI Taxonomy" id="2840701"/>
    <lineage>
        <taxon>Bacteria</taxon>
        <taxon>Bacillati</taxon>
        <taxon>Actinomycetota</taxon>
        <taxon>Actinomycetes</taxon>
        <taxon>Propionibacteriales</taxon>
        <taxon>Propionibacteriaceae</taxon>
        <taxon>Propionibacteriaceae incertae sedis</taxon>
        <taxon>Candidatus Avipropionibacterium</taxon>
    </lineage>
</organism>
<name>A0A9D1GZ90_9ACTN</name>
<reference evidence="2" key="1">
    <citation type="submission" date="2020-10" db="EMBL/GenBank/DDBJ databases">
        <authorList>
            <person name="Gilroy R."/>
        </authorList>
    </citation>
    <scope>NUCLEOTIDE SEQUENCE</scope>
    <source>
        <strain evidence="2">ChiGjej1B1-24693</strain>
    </source>
</reference>
<dbReference type="Proteomes" id="UP000886842">
    <property type="component" value="Unassembled WGS sequence"/>
</dbReference>
<reference evidence="2" key="2">
    <citation type="journal article" date="2021" name="PeerJ">
        <title>Extensive microbial diversity within the chicken gut microbiome revealed by metagenomics and culture.</title>
        <authorList>
            <person name="Gilroy R."/>
            <person name="Ravi A."/>
            <person name="Getino M."/>
            <person name="Pursley I."/>
            <person name="Horton D.L."/>
            <person name="Alikhan N.F."/>
            <person name="Baker D."/>
            <person name="Gharbi K."/>
            <person name="Hall N."/>
            <person name="Watson M."/>
            <person name="Adriaenssens E.M."/>
            <person name="Foster-Nyarko E."/>
            <person name="Jarju S."/>
            <person name="Secka A."/>
            <person name="Antonio M."/>
            <person name="Oren A."/>
            <person name="Chaudhuri R.R."/>
            <person name="La Ragione R."/>
            <person name="Hildebrand F."/>
            <person name="Pallen M.J."/>
        </authorList>
    </citation>
    <scope>NUCLEOTIDE SEQUENCE</scope>
    <source>
        <strain evidence="2">ChiGjej1B1-24693</strain>
    </source>
</reference>
<protein>
    <submittedName>
        <fullName evidence="2">Uncharacterized protein</fullName>
    </submittedName>
</protein>
<evidence type="ECO:0000313" key="3">
    <source>
        <dbReference type="Proteomes" id="UP000886842"/>
    </source>
</evidence>
<keyword evidence="1" id="KW-0472">Membrane</keyword>
<dbReference type="EMBL" id="DVLP01000241">
    <property type="protein sequence ID" value="HIT75515.1"/>
    <property type="molecule type" value="Genomic_DNA"/>
</dbReference>
<keyword evidence="1" id="KW-0812">Transmembrane</keyword>
<comment type="caution">
    <text evidence="2">The sequence shown here is derived from an EMBL/GenBank/DDBJ whole genome shotgun (WGS) entry which is preliminary data.</text>
</comment>
<keyword evidence="1" id="KW-1133">Transmembrane helix</keyword>
<gene>
    <name evidence="2" type="ORF">IAA98_08015</name>
</gene>
<accession>A0A9D1GZ90</accession>